<dbReference type="SMART" id="SM00355">
    <property type="entry name" value="ZnF_C2H2"/>
    <property type="match status" value="6"/>
</dbReference>
<evidence type="ECO:0000313" key="12">
    <source>
        <dbReference type="Proteomes" id="UP000515160"/>
    </source>
</evidence>
<feature type="binding site" evidence="8">
    <location>
        <position position="13"/>
    </location>
    <ligand>
        <name>Zn(2+)</name>
        <dbReference type="ChEBI" id="CHEBI:29105"/>
    </ligand>
</feature>
<gene>
    <name evidence="13" type="primary">LOC117576050</name>
</gene>
<feature type="domain" description="C2H2-type" evidence="10">
    <location>
        <begin position="219"/>
        <end position="247"/>
    </location>
</feature>
<keyword evidence="4 8" id="KW-0862">Zinc</keyword>
<dbReference type="PROSITE" id="PS51915">
    <property type="entry name" value="ZAD"/>
    <property type="match status" value="1"/>
</dbReference>
<dbReference type="GeneID" id="117576050"/>
<dbReference type="SUPFAM" id="SSF57667">
    <property type="entry name" value="beta-beta-alpha zinc fingers"/>
    <property type="match status" value="2"/>
</dbReference>
<keyword evidence="1 8" id="KW-0479">Metal-binding</keyword>
<feature type="domain" description="C2H2-type" evidence="10">
    <location>
        <begin position="248"/>
        <end position="275"/>
    </location>
</feature>
<keyword evidence="2" id="KW-0677">Repeat</keyword>
<feature type="coiled-coil region" evidence="9">
    <location>
        <begin position="82"/>
        <end position="109"/>
    </location>
</feature>
<proteinExistence type="predicted"/>
<sequence length="388" mass="46114">MDIGSLSEVCRVCANKIKDKKRQRHIFNYLRGKLLQNLKLITGVKLLPNESLPNFICERCNSELELAIKFRERCIFSQNYLEDLLKKQYEELSAKNELSEELIDEAELEYQEEPVAFEEDKVWEEENYTEKSDDDNVKHISEEAEEIEEVFEITEVEQEEQKQPKNNKRHMVLLQENRPTKRLRNFFICEECGGFFNKEKDYNNHMKGHTEHKESPQFFPCCQCTAHFSTKTMLKQHRRDVHNGNRLFKCGICGEEFLEHTAKQRHEIAHSNERPYPCLECEETFTSVAELRLHSATHSLHTTKEIRVEDETFPCVQCEENFDSDAELREHFEIHCQGFFRCEPCNEEFATYNELNKHSSTYAHQCTVRDEMEMLYAEDECEEEQYLD</sequence>
<dbReference type="InterPro" id="IPR013087">
    <property type="entry name" value="Znf_C2H2_type"/>
</dbReference>
<keyword evidence="12" id="KW-1185">Reference proteome</keyword>
<keyword evidence="9" id="KW-0175">Coiled coil</keyword>
<evidence type="ECO:0000256" key="2">
    <source>
        <dbReference type="ARBA" id="ARBA00022737"/>
    </source>
</evidence>
<accession>A0A6P8ZEI7</accession>
<protein>
    <submittedName>
        <fullName evidence="13">Zinc finger protein 429</fullName>
    </submittedName>
</protein>
<keyword evidence="5" id="KW-0805">Transcription regulation</keyword>
<dbReference type="AlphaFoldDB" id="A0A6P8ZEI7"/>
<evidence type="ECO:0000256" key="8">
    <source>
        <dbReference type="PROSITE-ProRule" id="PRU01263"/>
    </source>
</evidence>
<keyword evidence="3 7" id="KW-0863">Zinc-finger</keyword>
<dbReference type="InterPro" id="IPR036236">
    <property type="entry name" value="Znf_C2H2_sf"/>
</dbReference>
<dbReference type="OrthoDB" id="7849674at2759"/>
<feature type="binding site" evidence="8">
    <location>
        <position position="60"/>
    </location>
    <ligand>
        <name>Zn(2+)</name>
        <dbReference type="ChEBI" id="CHEBI:29105"/>
    </ligand>
</feature>
<dbReference type="SMART" id="SM00868">
    <property type="entry name" value="zf-AD"/>
    <property type="match status" value="1"/>
</dbReference>
<evidence type="ECO:0000256" key="3">
    <source>
        <dbReference type="ARBA" id="ARBA00022771"/>
    </source>
</evidence>
<feature type="domain" description="C2H2-type" evidence="10">
    <location>
        <begin position="187"/>
        <end position="214"/>
    </location>
</feature>
<dbReference type="PANTHER" id="PTHR24379">
    <property type="entry name" value="KRAB AND ZINC FINGER DOMAIN-CONTAINING"/>
    <property type="match status" value="1"/>
</dbReference>
<keyword evidence="6" id="KW-0804">Transcription</keyword>
<dbReference type="GO" id="GO:0008270">
    <property type="term" value="F:zinc ion binding"/>
    <property type="evidence" value="ECO:0007669"/>
    <property type="project" value="UniProtKB-UniRule"/>
</dbReference>
<dbReference type="GO" id="GO:0005634">
    <property type="term" value="C:nucleus"/>
    <property type="evidence" value="ECO:0007669"/>
    <property type="project" value="InterPro"/>
</dbReference>
<dbReference type="Pfam" id="PF13912">
    <property type="entry name" value="zf-C2H2_6"/>
    <property type="match status" value="2"/>
</dbReference>
<evidence type="ECO:0000256" key="6">
    <source>
        <dbReference type="ARBA" id="ARBA00023163"/>
    </source>
</evidence>
<evidence type="ECO:0000256" key="9">
    <source>
        <dbReference type="SAM" id="Coils"/>
    </source>
</evidence>
<feature type="domain" description="C2H2-type" evidence="10">
    <location>
        <begin position="340"/>
        <end position="364"/>
    </location>
</feature>
<dbReference type="PROSITE" id="PS50157">
    <property type="entry name" value="ZINC_FINGER_C2H2_2"/>
    <property type="match status" value="6"/>
</dbReference>
<feature type="domain" description="C2H2-type" evidence="10">
    <location>
        <begin position="313"/>
        <end position="335"/>
    </location>
</feature>
<reference evidence="13" key="1">
    <citation type="submission" date="2025-08" db="UniProtKB">
        <authorList>
            <consortium name="RefSeq"/>
        </authorList>
    </citation>
    <scope>IDENTIFICATION</scope>
    <source>
        <strain evidence="13">15112-1751.03</strain>
        <tissue evidence="13">Whole Adult</tissue>
    </source>
</reference>
<evidence type="ECO:0000259" key="11">
    <source>
        <dbReference type="PROSITE" id="PS51915"/>
    </source>
</evidence>
<dbReference type="Pfam" id="PF07776">
    <property type="entry name" value="zf-AD"/>
    <property type="match status" value="1"/>
</dbReference>
<organism evidence="12 13">
    <name type="scientific">Drosophila albomicans</name>
    <name type="common">Fruit fly</name>
    <dbReference type="NCBI Taxonomy" id="7291"/>
    <lineage>
        <taxon>Eukaryota</taxon>
        <taxon>Metazoa</taxon>
        <taxon>Ecdysozoa</taxon>
        <taxon>Arthropoda</taxon>
        <taxon>Hexapoda</taxon>
        <taxon>Insecta</taxon>
        <taxon>Pterygota</taxon>
        <taxon>Neoptera</taxon>
        <taxon>Endopterygota</taxon>
        <taxon>Diptera</taxon>
        <taxon>Brachycera</taxon>
        <taxon>Muscomorpha</taxon>
        <taxon>Ephydroidea</taxon>
        <taxon>Drosophilidae</taxon>
        <taxon>Drosophila</taxon>
    </lineage>
</organism>
<evidence type="ECO:0000256" key="7">
    <source>
        <dbReference type="PROSITE-ProRule" id="PRU00042"/>
    </source>
</evidence>
<dbReference type="RefSeq" id="XP_034116472.2">
    <property type="nucleotide sequence ID" value="XM_034260581.2"/>
</dbReference>
<feature type="domain" description="ZAD" evidence="11">
    <location>
        <begin position="8"/>
        <end position="84"/>
    </location>
</feature>
<dbReference type="InterPro" id="IPR012934">
    <property type="entry name" value="Znf_AD"/>
</dbReference>
<evidence type="ECO:0000256" key="5">
    <source>
        <dbReference type="ARBA" id="ARBA00023015"/>
    </source>
</evidence>
<dbReference type="Gene3D" id="3.40.1800.20">
    <property type="match status" value="1"/>
</dbReference>
<feature type="binding site" evidence="8">
    <location>
        <position position="57"/>
    </location>
    <ligand>
        <name>Zn(2+)</name>
        <dbReference type="ChEBI" id="CHEBI:29105"/>
    </ligand>
</feature>
<dbReference type="PROSITE" id="PS00028">
    <property type="entry name" value="ZINC_FINGER_C2H2_1"/>
    <property type="match status" value="6"/>
</dbReference>
<feature type="binding site" evidence="8">
    <location>
        <position position="10"/>
    </location>
    <ligand>
        <name>Zn(2+)</name>
        <dbReference type="ChEBI" id="CHEBI:29105"/>
    </ligand>
</feature>
<dbReference type="PANTHER" id="PTHR24379:SF121">
    <property type="entry name" value="C2H2-TYPE DOMAIN-CONTAINING PROTEIN"/>
    <property type="match status" value="1"/>
</dbReference>
<feature type="domain" description="C2H2-type" evidence="10">
    <location>
        <begin position="276"/>
        <end position="303"/>
    </location>
</feature>
<evidence type="ECO:0000256" key="1">
    <source>
        <dbReference type="ARBA" id="ARBA00022723"/>
    </source>
</evidence>
<evidence type="ECO:0000313" key="13">
    <source>
        <dbReference type="RefSeq" id="XP_034116472.2"/>
    </source>
</evidence>
<dbReference type="SUPFAM" id="SSF57716">
    <property type="entry name" value="Glucocorticoid receptor-like (DNA-binding domain)"/>
    <property type="match status" value="1"/>
</dbReference>
<name>A0A6P8ZEI7_DROAB</name>
<evidence type="ECO:0000256" key="4">
    <source>
        <dbReference type="ARBA" id="ARBA00022833"/>
    </source>
</evidence>
<dbReference type="Gene3D" id="3.30.160.60">
    <property type="entry name" value="Classic Zinc Finger"/>
    <property type="match status" value="3"/>
</dbReference>
<evidence type="ECO:0000259" key="10">
    <source>
        <dbReference type="PROSITE" id="PS50157"/>
    </source>
</evidence>
<dbReference type="Proteomes" id="UP000515160">
    <property type="component" value="Chromosome 2R"/>
</dbReference>